<comment type="caution">
    <text evidence="1">The sequence shown here is derived from an EMBL/GenBank/DDBJ whole genome shotgun (WGS) entry which is preliminary data.</text>
</comment>
<protein>
    <submittedName>
        <fullName evidence="1">Uncharacterized protein</fullName>
    </submittedName>
</protein>
<dbReference type="AlphaFoldDB" id="A0AAD5GF44"/>
<reference evidence="1" key="1">
    <citation type="submission" date="2022-06" db="EMBL/GenBank/DDBJ databases">
        <title>Uncovering the hologenomic basis of an extraordinary plant invasion.</title>
        <authorList>
            <person name="Bieker V.C."/>
            <person name="Martin M.D."/>
            <person name="Gilbert T."/>
            <person name="Hodgins K."/>
            <person name="Battlay P."/>
            <person name="Petersen B."/>
            <person name="Wilson J."/>
        </authorList>
    </citation>
    <scope>NUCLEOTIDE SEQUENCE</scope>
    <source>
        <strain evidence="1">AA19_3_7</strain>
        <tissue evidence="1">Leaf</tissue>
    </source>
</reference>
<evidence type="ECO:0000313" key="2">
    <source>
        <dbReference type="Proteomes" id="UP001206925"/>
    </source>
</evidence>
<dbReference type="EMBL" id="JAMZMK010008524">
    <property type="protein sequence ID" value="KAI7740080.1"/>
    <property type="molecule type" value="Genomic_DNA"/>
</dbReference>
<accession>A0AAD5GF44</accession>
<organism evidence="1 2">
    <name type="scientific">Ambrosia artemisiifolia</name>
    <name type="common">Common ragweed</name>
    <dbReference type="NCBI Taxonomy" id="4212"/>
    <lineage>
        <taxon>Eukaryota</taxon>
        <taxon>Viridiplantae</taxon>
        <taxon>Streptophyta</taxon>
        <taxon>Embryophyta</taxon>
        <taxon>Tracheophyta</taxon>
        <taxon>Spermatophyta</taxon>
        <taxon>Magnoliopsida</taxon>
        <taxon>eudicotyledons</taxon>
        <taxon>Gunneridae</taxon>
        <taxon>Pentapetalae</taxon>
        <taxon>asterids</taxon>
        <taxon>campanulids</taxon>
        <taxon>Asterales</taxon>
        <taxon>Asteraceae</taxon>
        <taxon>Asteroideae</taxon>
        <taxon>Heliantheae alliance</taxon>
        <taxon>Heliantheae</taxon>
        <taxon>Ambrosia</taxon>
    </lineage>
</organism>
<evidence type="ECO:0000313" key="1">
    <source>
        <dbReference type="EMBL" id="KAI7740080.1"/>
    </source>
</evidence>
<proteinExistence type="predicted"/>
<gene>
    <name evidence="1" type="ORF">M8C21_015641</name>
</gene>
<dbReference type="Proteomes" id="UP001206925">
    <property type="component" value="Unassembled WGS sequence"/>
</dbReference>
<sequence>MAMASRLWASKAASYLKISTFNRAFASGSKVC</sequence>
<name>A0AAD5GF44_AMBAR</name>
<keyword evidence="2" id="KW-1185">Reference proteome</keyword>